<gene>
    <name evidence="4" type="ORF">TK0001_0568</name>
</gene>
<keyword evidence="1" id="KW-0547">Nucleotide-binding</keyword>
<feature type="domain" description="Acb2/Tad1 hairpin" evidence="3">
    <location>
        <begin position="12"/>
        <end position="74"/>
    </location>
</feature>
<proteinExistence type="predicted"/>
<dbReference type="AlphaFoldDB" id="A0A2N9AJ24"/>
<sequence>MSNQQHQGLPVAGYKPQSEEKVALVNENKALEEQVLRQLDKLAAMPAGTVDPRWFSIGRTAIEQGFMALNRSVFQPGRASLPGDVQGDRAHDDLGRVA</sequence>
<feature type="region of interest" description="Disordered" evidence="2">
    <location>
        <begin position="77"/>
        <end position="98"/>
    </location>
</feature>
<evidence type="ECO:0000256" key="1">
    <source>
        <dbReference type="ARBA" id="ARBA00022741"/>
    </source>
</evidence>
<name>A0A2N9AJ24_METEX</name>
<organism evidence="4 5">
    <name type="scientific">Methylorubrum extorquens</name>
    <name type="common">Methylobacterium dichloromethanicum</name>
    <name type="synonym">Methylobacterium extorquens</name>
    <dbReference type="NCBI Taxonomy" id="408"/>
    <lineage>
        <taxon>Bacteria</taxon>
        <taxon>Pseudomonadati</taxon>
        <taxon>Pseudomonadota</taxon>
        <taxon>Alphaproteobacteria</taxon>
        <taxon>Hyphomicrobiales</taxon>
        <taxon>Methylobacteriaceae</taxon>
        <taxon>Methylorubrum</taxon>
    </lineage>
</organism>
<evidence type="ECO:0000313" key="5">
    <source>
        <dbReference type="Proteomes" id="UP000233769"/>
    </source>
</evidence>
<evidence type="ECO:0000313" key="4">
    <source>
        <dbReference type="EMBL" id="SOR27170.1"/>
    </source>
</evidence>
<dbReference type="InterPro" id="IPR056098">
    <property type="entry name" value="Acb2/Tad1_hairpin"/>
</dbReference>
<dbReference type="EMBL" id="LT962688">
    <property type="protein sequence ID" value="SOR27170.1"/>
    <property type="molecule type" value="Genomic_DNA"/>
</dbReference>
<evidence type="ECO:0000259" key="3">
    <source>
        <dbReference type="Pfam" id="PF24729"/>
    </source>
</evidence>
<evidence type="ECO:0000256" key="2">
    <source>
        <dbReference type="SAM" id="MobiDB-lite"/>
    </source>
</evidence>
<reference evidence="5" key="1">
    <citation type="submission" date="2017-10" db="EMBL/GenBank/DDBJ databases">
        <authorList>
            <person name="Regsiter A."/>
            <person name="William W."/>
        </authorList>
    </citation>
    <scope>NUCLEOTIDE SEQUENCE [LARGE SCALE GENOMIC DNA]</scope>
</reference>
<dbReference type="GO" id="GO:0000166">
    <property type="term" value="F:nucleotide binding"/>
    <property type="evidence" value="ECO:0007669"/>
    <property type="project" value="UniProtKB-KW"/>
</dbReference>
<protein>
    <submittedName>
        <fullName evidence="4">Cyclic nucleotide-binding domain protein</fullName>
    </submittedName>
</protein>
<dbReference type="Pfam" id="PF24729">
    <property type="entry name" value="Acb2_Tad1_hairpin"/>
    <property type="match status" value="1"/>
</dbReference>
<dbReference type="Proteomes" id="UP000233769">
    <property type="component" value="Chromosome tk0001"/>
</dbReference>
<accession>A0A2N9AJ24</accession>
<feature type="compositionally biased region" description="Basic and acidic residues" evidence="2">
    <location>
        <begin position="86"/>
        <end position="98"/>
    </location>
</feature>